<name>A0A6J6C3J0_9ZZZZ</name>
<feature type="region of interest" description="Disordered" evidence="1">
    <location>
        <begin position="41"/>
        <end position="72"/>
    </location>
</feature>
<proteinExistence type="predicted"/>
<accession>A0A6J6C3J0</accession>
<reference evidence="2" key="1">
    <citation type="submission" date="2020-05" db="EMBL/GenBank/DDBJ databases">
        <authorList>
            <person name="Chiriac C."/>
            <person name="Salcher M."/>
            <person name="Ghai R."/>
            <person name="Kavagutti S V."/>
        </authorList>
    </citation>
    <scope>NUCLEOTIDE SEQUENCE</scope>
</reference>
<organism evidence="2">
    <name type="scientific">freshwater metagenome</name>
    <dbReference type="NCBI Taxonomy" id="449393"/>
    <lineage>
        <taxon>unclassified sequences</taxon>
        <taxon>metagenomes</taxon>
        <taxon>ecological metagenomes</taxon>
    </lineage>
</organism>
<evidence type="ECO:0000313" key="2">
    <source>
        <dbReference type="EMBL" id="CAB4545149.1"/>
    </source>
</evidence>
<gene>
    <name evidence="2" type="ORF">UFOPK1410_00918</name>
</gene>
<dbReference type="EMBL" id="CAEZSH010000135">
    <property type="protein sequence ID" value="CAB4545149.1"/>
    <property type="molecule type" value="Genomic_DNA"/>
</dbReference>
<protein>
    <submittedName>
        <fullName evidence="2">Unannotated protein</fullName>
    </submittedName>
</protein>
<sequence>MLKSNAEPCFGTAAGDRFTVIRRAGKLNPELLHADLTRDEASLSAASGKPTKLKAGRLEEMSASTKMGMPLSPRRATEYALAKAIRPPV</sequence>
<evidence type="ECO:0000256" key="1">
    <source>
        <dbReference type="SAM" id="MobiDB-lite"/>
    </source>
</evidence>
<dbReference type="AlphaFoldDB" id="A0A6J6C3J0"/>